<organism evidence="1 2">
    <name type="scientific">Corynebacterium pollutisoli</name>
    <dbReference type="NCBI Taxonomy" id="1610489"/>
    <lineage>
        <taxon>Bacteria</taxon>
        <taxon>Bacillati</taxon>
        <taxon>Actinomycetota</taxon>
        <taxon>Actinomycetes</taxon>
        <taxon>Mycobacteriales</taxon>
        <taxon>Corynebacteriaceae</taxon>
        <taxon>Corynebacterium</taxon>
    </lineage>
</organism>
<dbReference type="AlphaFoldDB" id="A0A1X7JG38"/>
<name>A0A1X7JG38_9CORY</name>
<dbReference type="STRING" id="1610489.SAMN06295981_1542"/>
<reference evidence="2" key="1">
    <citation type="submission" date="2017-04" db="EMBL/GenBank/DDBJ databases">
        <authorList>
            <person name="Varghese N."/>
            <person name="Submissions S."/>
        </authorList>
    </citation>
    <scope>NUCLEOTIDE SEQUENCE [LARGE SCALE GENOMIC DNA]</scope>
    <source>
        <strain evidence="2">VDS</strain>
    </source>
</reference>
<dbReference type="EMBL" id="FXAR01000005">
    <property type="protein sequence ID" value="SMG26977.1"/>
    <property type="molecule type" value="Genomic_DNA"/>
</dbReference>
<protein>
    <submittedName>
        <fullName evidence="1">Uncharacterized protein</fullName>
    </submittedName>
</protein>
<accession>A0A1X7JG38</accession>
<evidence type="ECO:0000313" key="2">
    <source>
        <dbReference type="Proteomes" id="UP000193309"/>
    </source>
</evidence>
<dbReference type="Proteomes" id="UP000193309">
    <property type="component" value="Unassembled WGS sequence"/>
</dbReference>
<evidence type="ECO:0000313" key="1">
    <source>
        <dbReference type="EMBL" id="SMG26977.1"/>
    </source>
</evidence>
<sequence length="97" mass="11282">MPPQTRRTIRFFADWGADSPLWESGTDFYLPAPEDYGLPTSLSDRLRAWASHWTEHHHWDTGWDDPRAAEYSQKEGDELLDALRTHVAPFADVIDER</sequence>
<gene>
    <name evidence="1" type="ORF">SAMN06295981_1542</name>
</gene>
<keyword evidence="2" id="KW-1185">Reference proteome</keyword>
<proteinExistence type="predicted"/>